<evidence type="ECO:0000313" key="6">
    <source>
        <dbReference type="Proteomes" id="UP001642360"/>
    </source>
</evidence>
<name>A0ABC8RFC8_9AQUA</name>
<evidence type="ECO:0000256" key="1">
    <source>
        <dbReference type="ARBA" id="ARBA00001974"/>
    </source>
</evidence>
<dbReference type="AlphaFoldDB" id="A0ABC8RFC8"/>
<keyword evidence="3" id="KW-0274">FAD</keyword>
<reference evidence="5 6" key="1">
    <citation type="submission" date="2024-02" db="EMBL/GenBank/DDBJ databases">
        <authorList>
            <person name="Vignale AGUSTIN F."/>
            <person name="Sosa J E."/>
            <person name="Modenutti C."/>
        </authorList>
    </citation>
    <scope>NUCLEOTIDE SEQUENCE [LARGE SCALE GENOMIC DNA]</scope>
</reference>
<proteinExistence type="predicted"/>
<evidence type="ECO:0000256" key="3">
    <source>
        <dbReference type="ARBA" id="ARBA00022827"/>
    </source>
</evidence>
<keyword evidence="6" id="KW-1185">Reference proteome</keyword>
<keyword evidence="2" id="KW-0285">Flavoprotein</keyword>
<organism evidence="5 6">
    <name type="scientific">Ilex paraguariensis</name>
    <name type="common">yerba mate</name>
    <dbReference type="NCBI Taxonomy" id="185542"/>
    <lineage>
        <taxon>Eukaryota</taxon>
        <taxon>Viridiplantae</taxon>
        <taxon>Streptophyta</taxon>
        <taxon>Embryophyta</taxon>
        <taxon>Tracheophyta</taxon>
        <taxon>Spermatophyta</taxon>
        <taxon>Magnoliopsida</taxon>
        <taxon>eudicotyledons</taxon>
        <taxon>Gunneridae</taxon>
        <taxon>Pentapetalae</taxon>
        <taxon>asterids</taxon>
        <taxon>campanulids</taxon>
        <taxon>Aquifoliales</taxon>
        <taxon>Aquifoliaceae</taxon>
        <taxon>Ilex</taxon>
    </lineage>
</organism>
<protein>
    <submittedName>
        <fullName evidence="5">Uncharacterized protein</fullName>
    </submittedName>
</protein>
<dbReference type="InterPro" id="IPR051169">
    <property type="entry name" value="NADH-Q_oxidoreductase"/>
</dbReference>
<accession>A0ABC8RFC8</accession>
<dbReference type="GO" id="GO:0016491">
    <property type="term" value="F:oxidoreductase activity"/>
    <property type="evidence" value="ECO:0007669"/>
    <property type="project" value="UniProtKB-KW"/>
</dbReference>
<keyword evidence="4" id="KW-0560">Oxidoreductase</keyword>
<evidence type="ECO:0000256" key="2">
    <source>
        <dbReference type="ARBA" id="ARBA00022630"/>
    </source>
</evidence>
<evidence type="ECO:0000313" key="5">
    <source>
        <dbReference type="EMBL" id="CAK9143661.1"/>
    </source>
</evidence>
<dbReference type="EMBL" id="CAUOFW020001319">
    <property type="protein sequence ID" value="CAK9143661.1"/>
    <property type="molecule type" value="Genomic_DNA"/>
</dbReference>
<dbReference type="PANTHER" id="PTHR42913">
    <property type="entry name" value="APOPTOSIS-INDUCING FACTOR 1"/>
    <property type="match status" value="1"/>
</dbReference>
<evidence type="ECO:0000256" key="4">
    <source>
        <dbReference type="ARBA" id="ARBA00023002"/>
    </source>
</evidence>
<sequence>MTSSFWAYLPSPMATNSVPADHIKLDVPSPFSRAPSDPLRQLEYIEFPLLSSFLNKSNRFQNLGEMMTLGMNDAAISPSFIEGLTLEGPVGHTARKIAYLIRLPTDEHRLKVGISWLTKSAIDSVASLQTTLTKVLSGS</sequence>
<gene>
    <name evidence="5" type="ORF">ILEXP_LOCUS11379</name>
</gene>
<dbReference type="PANTHER" id="PTHR42913:SF4">
    <property type="entry name" value="ALTERNATIVE NAD(P)H-UBIQUINONE OXIDOREDUCTASE C1, CHLOROPLASTIC_MITOCHONDRIAL"/>
    <property type="match status" value="1"/>
</dbReference>
<comment type="caution">
    <text evidence="5">The sequence shown here is derived from an EMBL/GenBank/DDBJ whole genome shotgun (WGS) entry which is preliminary data.</text>
</comment>
<dbReference type="Proteomes" id="UP001642360">
    <property type="component" value="Unassembled WGS sequence"/>
</dbReference>
<comment type="cofactor">
    <cofactor evidence="1">
        <name>FAD</name>
        <dbReference type="ChEBI" id="CHEBI:57692"/>
    </cofactor>
</comment>